<dbReference type="EnsemblPlants" id="AUR62039926-RA">
    <property type="protein sequence ID" value="AUR62039926-RA:cds"/>
    <property type="gene ID" value="AUR62039926"/>
</dbReference>
<accession>A0A803N3P7</accession>
<dbReference type="Gramene" id="AUR62039926-RA">
    <property type="protein sequence ID" value="AUR62039926-RA:cds"/>
    <property type="gene ID" value="AUR62039926"/>
</dbReference>
<dbReference type="OrthoDB" id="1026046at2759"/>
<organism evidence="2 3">
    <name type="scientific">Chenopodium quinoa</name>
    <name type="common">Quinoa</name>
    <dbReference type="NCBI Taxonomy" id="63459"/>
    <lineage>
        <taxon>Eukaryota</taxon>
        <taxon>Viridiplantae</taxon>
        <taxon>Streptophyta</taxon>
        <taxon>Embryophyta</taxon>
        <taxon>Tracheophyta</taxon>
        <taxon>Spermatophyta</taxon>
        <taxon>Magnoliopsida</taxon>
        <taxon>eudicotyledons</taxon>
        <taxon>Gunneridae</taxon>
        <taxon>Pentapetalae</taxon>
        <taxon>Caryophyllales</taxon>
        <taxon>Chenopodiaceae</taxon>
        <taxon>Chenopodioideae</taxon>
        <taxon>Atripliceae</taxon>
        <taxon>Chenopodium</taxon>
    </lineage>
</organism>
<dbReference type="GO" id="GO:0009733">
    <property type="term" value="P:response to auxin"/>
    <property type="evidence" value="ECO:0007669"/>
    <property type="project" value="InterPro"/>
</dbReference>
<keyword evidence="3" id="KW-1185">Reference proteome</keyword>
<dbReference type="Pfam" id="PF02519">
    <property type="entry name" value="Auxin_inducible"/>
    <property type="match status" value="1"/>
</dbReference>
<dbReference type="PANTHER" id="PTHR31374">
    <property type="entry name" value="AUXIN-INDUCED PROTEIN-LIKE-RELATED"/>
    <property type="match status" value="1"/>
</dbReference>
<reference evidence="2" key="1">
    <citation type="journal article" date="2017" name="Nature">
        <title>The genome of Chenopodium quinoa.</title>
        <authorList>
            <person name="Jarvis D.E."/>
            <person name="Ho Y.S."/>
            <person name="Lightfoot D.J."/>
            <person name="Schmoeckel S.M."/>
            <person name="Li B."/>
            <person name="Borm T.J.A."/>
            <person name="Ohyanagi H."/>
            <person name="Mineta K."/>
            <person name="Michell C.T."/>
            <person name="Saber N."/>
            <person name="Kharbatia N.M."/>
            <person name="Rupper R.R."/>
            <person name="Sharp A.R."/>
            <person name="Dally N."/>
            <person name="Boughton B.A."/>
            <person name="Woo Y.H."/>
            <person name="Gao G."/>
            <person name="Schijlen E.G.W.M."/>
            <person name="Guo X."/>
            <person name="Momin A.A."/>
            <person name="Negrao S."/>
            <person name="Al-Babili S."/>
            <person name="Gehring C."/>
            <person name="Roessner U."/>
            <person name="Jung C."/>
            <person name="Murphy K."/>
            <person name="Arold S.T."/>
            <person name="Gojobori T."/>
            <person name="van der Linden C.G."/>
            <person name="van Loo E.N."/>
            <person name="Jellen E.N."/>
            <person name="Maughan P.J."/>
            <person name="Tester M."/>
        </authorList>
    </citation>
    <scope>NUCLEOTIDE SEQUENCE [LARGE SCALE GENOMIC DNA]</scope>
    <source>
        <strain evidence="2">cv. PI 614886</strain>
    </source>
</reference>
<evidence type="ECO:0000256" key="1">
    <source>
        <dbReference type="ARBA" id="ARBA00006974"/>
    </source>
</evidence>
<evidence type="ECO:0000313" key="2">
    <source>
        <dbReference type="EnsemblPlants" id="AUR62039926-RA:cds"/>
    </source>
</evidence>
<evidence type="ECO:0000313" key="3">
    <source>
        <dbReference type="Proteomes" id="UP000596660"/>
    </source>
</evidence>
<reference evidence="2" key="2">
    <citation type="submission" date="2021-03" db="UniProtKB">
        <authorList>
            <consortium name="EnsemblPlants"/>
        </authorList>
    </citation>
    <scope>IDENTIFICATION</scope>
</reference>
<dbReference type="GeneID" id="110704653"/>
<dbReference type="KEGG" id="cqi:110704653"/>
<dbReference type="RefSeq" id="XP_021738164.1">
    <property type="nucleotide sequence ID" value="XM_021882472.1"/>
</dbReference>
<sequence>MMIRGRNRGFKLGRKLIRVFKWVTRKRSYSSKYERLEGETLQRRSKTISRLCKWGKKIQRGLINSVTSRGYVRVGHDSLIDSKPVHVPKGHLAVHVEEPEGHLRRVVVPVLFLNHPLFGKLLEEAENVYGFDHPGQITIPCPISEFEKVQMRIAAGKGKCRPRIQGPSHIPGVTCL</sequence>
<name>A0A803N3P7_CHEQI</name>
<dbReference type="Proteomes" id="UP000596660">
    <property type="component" value="Unplaced"/>
</dbReference>
<dbReference type="PANTHER" id="PTHR31374:SF201">
    <property type="entry name" value="SAUR-LIKE AUXIN-RESPONSIVE PROTEIN FAMILY"/>
    <property type="match status" value="1"/>
</dbReference>
<protein>
    <submittedName>
        <fullName evidence="2">Uncharacterized protein</fullName>
    </submittedName>
</protein>
<gene>
    <name evidence="2" type="primary">LOC110704653</name>
</gene>
<dbReference type="AlphaFoldDB" id="A0A803N3P7"/>
<dbReference type="InterPro" id="IPR003676">
    <property type="entry name" value="SAUR_fam"/>
</dbReference>
<proteinExistence type="inferred from homology"/>
<comment type="similarity">
    <text evidence="1">Belongs to the ARG7 family.</text>
</comment>
<dbReference type="OMA" id="NCHNATW"/>